<evidence type="ECO:0000256" key="5">
    <source>
        <dbReference type="ARBA" id="ARBA00023136"/>
    </source>
</evidence>
<feature type="transmembrane region" description="Helical" evidence="6">
    <location>
        <begin position="184"/>
        <end position="204"/>
    </location>
</feature>
<feature type="transmembrane region" description="Helical" evidence="6">
    <location>
        <begin position="37"/>
        <end position="56"/>
    </location>
</feature>
<evidence type="ECO:0000256" key="6">
    <source>
        <dbReference type="SAM" id="Phobius"/>
    </source>
</evidence>
<gene>
    <name evidence="8" type="ORF">CBP12_10305</name>
</gene>
<evidence type="ECO:0000313" key="9">
    <source>
        <dbReference type="Proteomes" id="UP000243793"/>
    </source>
</evidence>
<accession>A0A1Y0CYV7</accession>
<dbReference type="PANTHER" id="PTHR32322:SF2">
    <property type="entry name" value="EAMA DOMAIN-CONTAINING PROTEIN"/>
    <property type="match status" value="1"/>
</dbReference>
<dbReference type="InterPro" id="IPR037185">
    <property type="entry name" value="EmrE-like"/>
</dbReference>
<dbReference type="SUPFAM" id="SSF103481">
    <property type="entry name" value="Multidrug resistance efflux transporter EmrE"/>
    <property type="match status" value="2"/>
</dbReference>
<comment type="similarity">
    <text evidence="2">Belongs to the EamA transporter family.</text>
</comment>
<feature type="transmembrane region" description="Helical" evidence="6">
    <location>
        <begin position="158"/>
        <end position="177"/>
    </location>
</feature>
<comment type="subcellular location">
    <subcellularLocation>
        <location evidence="1">Membrane</location>
        <topology evidence="1">Multi-pass membrane protein</topology>
    </subcellularLocation>
</comment>
<keyword evidence="4 6" id="KW-1133">Transmembrane helix</keyword>
<proteinExistence type="inferred from homology"/>
<dbReference type="OrthoDB" id="5812248at2"/>
<feature type="transmembrane region" description="Helical" evidence="6">
    <location>
        <begin position="95"/>
        <end position="116"/>
    </location>
</feature>
<keyword evidence="5 6" id="KW-0472">Membrane</keyword>
<sequence>MFMQTWHAHLRVLLATLFIAGSFIVSAQLAPVAPAASLTLLRFLLAAILMLPWILINAERRRKLLQALPRGLIISLFYSLFFICLFEALHTTTALNTSTLFTLVPLITSVLGIWLLHTPIRRPQACSYLLGILGALWVIFEGNPSRALALQLNQGDKIFLLGVLSMCAYSLSMKLLYRGDSIGVLTCAILIGGAFWMGLAVWLVDIPLQWQNLGPNDRLAMAYLVVCATLGSVYLYQSGSIQLGPQKVMAYTYLNPAAVTILPWLFIGAPIAAVLWPGILISCLATWQLQRTTKVTASTSLTAPSALPLNTFDRDSRE</sequence>
<dbReference type="AlphaFoldDB" id="A0A1Y0CYV7"/>
<dbReference type="InterPro" id="IPR000620">
    <property type="entry name" value="EamA_dom"/>
</dbReference>
<evidence type="ECO:0000256" key="1">
    <source>
        <dbReference type="ARBA" id="ARBA00004141"/>
    </source>
</evidence>
<evidence type="ECO:0000259" key="7">
    <source>
        <dbReference type="Pfam" id="PF00892"/>
    </source>
</evidence>
<name>A0A1Y0CYV7_9GAMM</name>
<feature type="domain" description="EamA" evidence="7">
    <location>
        <begin position="10"/>
        <end position="139"/>
    </location>
</feature>
<organism evidence="8 9">
    <name type="scientific">Oceanisphaera avium</name>
    <dbReference type="NCBI Taxonomy" id="1903694"/>
    <lineage>
        <taxon>Bacteria</taxon>
        <taxon>Pseudomonadati</taxon>
        <taxon>Pseudomonadota</taxon>
        <taxon>Gammaproteobacteria</taxon>
        <taxon>Aeromonadales</taxon>
        <taxon>Aeromonadaceae</taxon>
        <taxon>Oceanisphaera</taxon>
    </lineage>
</organism>
<dbReference type="Pfam" id="PF00892">
    <property type="entry name" value="EamA"/>
    <property type="match status" value="2"/>
</dbReference>
<feature type="transmembrane region" description="Helical" evidence="6">
    <location>
        <begin position="128"/>
        <end position="146"/>
    </location>
</feature>
<dbReference type="PANTHER" id="PTHR32322">
    <property type="entry name" value="INNER MEMBRANE TRANSPORTER"/>
    <property type="match status" value="1"/>
</dbReference>
<evidence type="ECO:0000256" key="4">
    <source>
        <dbReference type="ARBA" id="ARBA00022989"/>
    </source>
</evidence>
<dbReference type="GO" id="GO:0016020">
    <property type="term" value="C:membrane"/>
    <property type="evidence" value="ECO:0007669"/>
    <property type="project" value="UniProtKB-SubCell"/>
</dbReference>
<dbReference type="RefSeq" id="WP_086964350.1">
    <property type="nucleotide sequence ID" value="NZ_CP021376.1"/>
</dbReference>
<protein>
    <recommendedName>
        <fullName evidence="7">EamA domain-containing protein</fullName>
    </recommendedName>
</protein>
<feature type="transmembrane region" description="Helical" evidence="6">
    <location>
        <begin position="219"/>
        <end position="236"/>
    </location>
</feature>
<keyword evidence="3 6" id="KW-0812">Transmembrane</keyword>
<dbReference type="EMBL" id="CP021376">
    <property type="protein sequence ID" value="ART80482.1"/>
    <property type="molecule type" value="Genomic_DNA"/>
</dbReference>
<evidence type="ECO:0000313" key="8">
    <source>
        <dbReference type="EMBL" id="ART80482.1"/>
    </source>
</evidence>
<evidence type="ECO:0000256" key="2">
    <source>
        <dbReference type="ARBA" id="ARBA00007362"/>
    </source>
</evidence>
<keyword evidence="9" id="KW-1185">Reference proteome</keyword>
<dbReference type="KEGG" id="ocm:CBP12_10305"/>
<reference evidence="9" key="1">
    <citation type="submission" date="2017-05" db="EMBL/GenBank/DDBJ databases">
        <authorList>
            <person name="Sung H."/>
        </authorList>
    </citation>
    <scope>NUCLEOTIDE SEQUENCE [LARGE SCALE GENOMIC DNA]</scope>
    <source>
        <strain evidence="9">AMac2203</strain>
    </source>
</reference>
<dbReference type="InterPro" id="IPR050638">
    <property type="entry name" value="AA-Vitamin_Transporters"/>
</dbReference>
<evidence type="ECO:0000256" key="3">
    <source>
        <dbReference type="ARBA" id="ARBA00022692"/>
    </source>
</evidence>
<feature type="transmembrane region" description="Helical" evidence="6">
    <location>
        <begin position="68"/>
        <end position="89"/>
    </location>
</feature>
<dbReference type="Proteomes" id="UP000243793">
    <property type="component" value="Chromosome"/>
</dbReference>
<feature type="domain" description="EamA" evidence="7">
    <location>
        <begin position="155"/>
        <end position="286"/>
    </location>
</feature>